<dbReference type="PROSITE" id="PS51449">
    <property type="entry name" value="MTTASE_N"/>
    <property type="match status" value="1"/>
</dbReference>
<evidence type="ECO:0000313" key="16">
    <source>
        <dbReference type="Proteomes" id="UP001589818"/>
    </source>
</evidence>
<dbReference type="PROSITE" id="PS51918">
    <property type="entry name" value="RADICAL_SAM"/>
    <property type="match status" value="1"/>
</dbReference>
<dbReference type="PROSITE" id="PS01278">
    <property type="entry name" value="MTTASE_RADICAL"/>
    <property type="match status" value="1"/>
</dbReference>
<dbReference type="InterPro" id="IPR007197">
    <property type="entry name" value="rSAM"/>
</dbReference>
<evidence type="ECO:0000256" key="11">
    <source>
        <dbReference type="ARBA" id="ARBA00051661"/>
    </source>
</evidence>
<feature type="domain" description="TRAM" evidence="12">
    <location>
        <begin position="372"/>
        <end position="437"/>
    </location>
</feature>
<evidence type="ECO:0000256" key="8">
    <source>
        <dbReference type="ARBA" id="ARBA00023004"/>
    </source>
</evidence>
<dbReference type="PANTHER" id="PTHR11918">
    <property type="entry name" value="RADICAL SAM PROTEINS"/>
    <property type="match status" value="1"/>
</dbReference>
<keyword evidence="7" id="KW-0479">Metal-binding</keyword>
<feature type="domain" description="MTTase N-terminal" evidence="13">
    <location>
        <begin position="2"/>
        <end position="115"/>
    </location>
</feature>
<protein>
    <recommendedName>
        <fullName evidence="3">tRNA (N(6)-L-threonylcarbamoyladenosine(37)-C(2))-methylthiotransferase</fullName>
        <ecNumber evidence="3">2.8.4.5</ecNumber>
    </recommendedName>
    <alternativeName>
        <fullName evidence="10">tRNA-t(6)A37 methylthiotransferase</fullName>
    </alternativeName>
</protein>
<keyword evidence="16" id="KW-1185">Reference proteome</keyword>
<dbReference type="InterPro" id="IPR023404">
    <property type="entry name" value="rSAM_horseshoe"/>
</dbReference>
<evidence type="ECO:0000256" key="7">
    <source>
        <dbReference type="ARBA" id="ARBA00022723"/>
    </source>
</evidence>
<dbReference type="InterPro" id="IPR038135">
    <property type="entry name" value="Methylthiotransferase_N_sf"/>
</dbReference>
<dbReference type="SFLD" id="SFLDG01061">
    <property type="entry name" value="methylthiotransferase"/>
    <property type="match status" value="1"/>
</dbReference>
<dbReference type="CDD" id="cd01335">
    <property type="entry name" value="Radical_SAM"/>
    <property type="match status" value="1"/>
</dbReference>
<dbReference type="InterPro" id="IPR005839">
    <property type="entry name" value="Methylthiotransferase"/>
</dbReference>
<evidence type="ECO:0000256" key="6">
    <source>
        <dbReference type="ARBA" id="ARBA00022691"/>
    </source>
</evidence>
<dbReference type="Pfam" id="PF00919">
    <property type="entry name" value="UPF0004"/>
    <property type="match status" value="1"/>
</dbReference>
<comment type="caution">
    <text evidence="15">The sequence shown here is derived from an EMBL/GenBank/DDBJ whole genome shotgun (WGS) entry which is preliminary data.</text>
</comment>
<dbReference type="Pfam" id="PF04055">
    <property type="entry name" value="Radical_SAM"/>
    <property type="match status" value="1"/>
</dbReference>
<dbReference type="NCBIfam" id="TIGR01579">
    <property type="entry name" value="MiaB-like-C"/>
    <property type="match status" value="1"/>
</dbReference>
<dbReference type="PANTHER" id="PTHR11918:SF45">
    <property type="entry name" value="THREONYLCARBAMOYLADENOSINE TRNA METHYLTHIOTRANSFERASE"/>
    <property type="match status" value="1"/>
</dbReference>
<dbReference type="Gene3D" id="3.80.30.20">
    <property type="entry name" value="tm_1862 like domain"/>
    <property type="match status" value="1"/>
</dbReference>
<comment type="function">
    <text evidence="2">Catalyzes the methylthiolation of N6-threonylcarbamoyladenosine (t(6)A), leading to the formation of 2-methylthio-N6-threonylcarbamoyladenosine (ms(2)t(6)A) at position 37 in tRNAs that read codons beginning with adenine.</text>
</comment>
<evidence type="ECO:0000256" key="9">
    <source>
        <dbReference type="ARBA" id="ARBA00023014"/>
    </source>
</evidence>
<dbReference type="InterPro" id="IPR020612">
    <property type="entry name" value="Methylthiotransferase_CS"/>
</dbReference>
<name>A0ABV6JIE1_9BACL</name>
<organism evidence="15 16">
    <name type="scientific">Paenibacillus mendelii</name>
    <dbReference type="NCBI Taxonomy" id="206163"/>
    <lineage>
        <taxon>Bacteria</taxon>
        <taxon>Bacillati</taxon>
        <taxon>Bacillota</taxon>
        <taxon>Bacilli</taxon>
        <taxon>Bacillales</taxon>
        <taxon>Paenibacillaceae</taxon>
        <taxon>Paenibacillus</taxon>
    </lineage>
</organism>
<evidence type="ECO:0000256" key="4">
    <source>
        <dbReference type="ARBA" id="ARBA00022485"/>
    </source>
</evidence>
<dbReference type="InterPro" id="IPR058240">
    <property type="entry name" value="rSAM_sf"/>
</dbReference>
<dbReference type="SFLD" id="SFLDG01082">
    <property type="entry name" value="B12-binding_domain_containing"/>
    <property type="match status" value="1"/>
</dbReference>
<comment type="cofactor">
    <cofactor evidence="1">
        <name>[4Fe-4S] cluster</name>
        <dbReference type="ChEBI" id="CHEBI:49883"/>
    </cofactor>
</comment>
<dbReference type="SFLD" id="SFLDS00029">
    <property type="entry name" value="Radical_SAM"/>
    <property type="match status" value="1"/>
</dbReference>
<comment type="catalytic activity">
    <reaction evidence="11">
        <text>N(6)-L-threonylcarbamoyladenosine(37) in tRNA + (sulfur carrier)-SH + AH2 + 2 S-adenosyl-L-methionine = 2-methylsulfanyl-N(6)-L-threonylcarbamoyladenosine(37) in tRNA + (sulfur carrier)-H + 5'-deoxyadenosine + L-methionine + A + S-adenosyl-L-homocysteine + 2 H(+)</text>
        <dbReference type="Rhea" id="RHEA:37075"/>
        <dbReference type="Rhea" id="RHEA-COMP:10163"/>
        <dbReference type="Rhea" id="RHEA-COMP:11092"/>
        <dbReference type="Rhea" id="RHEA-COMP:14737"/>
        <dbReference type="Rhea" id="RHEA-COMP:14739"/>
        <dbReference type="ChEBI" id="CHEBI:13193"/>
        <dbReference type="ChEBI" id="CHEBI:15378"/>
        <dbReference type="ChEBI" id="CHEBI:17319"/>
        <dbReference type="ChEBI" id="CHEBI:17499"/>
        <dbReference type="ChEBI" id="CHEBI:29917"/>
        <dbReference type="ChEBI" id="CHEBI:57844"/>
        <dbReference type="ChEBI" id="CHEBI:57856"/>
        <dbReference type="ChEBI" id="CHEBI:59789"/>
        <dbReference type="ChEBI" id="CHEBI:64428"/>
        <dbReference type="ChEBI" id="CHEBI:74418"/>
        <dbReference type="ChEBI" id="CHEBI:74420"/>
        <dbReference type="EC" id="2.8.4.5"/>
    </reaction>
</comment>
<evidence type="ECO:0000256" key="1">
    <source>
        <dbReference type="ARBA" id="ARBA00001966"/>
    </source>
</evidence>
<evidence type="ECO:0000256" key="10">
    <source>
        <dbReference type="ARBA" id="ARBA00031213"/>
    </source>
</evidence>
<evidence type="ECO:0000256" key="5">
    <source>
        <dbReference type="ARBA" id="ARBA00022679"/>
    </source>
</evidence>
<keyword evidence="8" id="KW-0408">Iron</keyword>
<dbReference type="PROSITE" id="PS50926">
    <property type="entry name" value="TRAM"/>
    <property type="match status" value="1"/>
</dbReference>
<dbReference type="RefSeq" id="WP_204816576.1">
    <property type="nucleotide sequence ID" value="NZ_JANHOF010000001.1"/>
</dbReference>
<evidence type="ECO:0000259" key="13">
    <source>
        <dbReference type="PROSITE" id="PS51449"/>
    </source>
</evidence>
<sequence length="463" mass="51984">MPSVAFYTLGCKVNFYDTEAIWQLFKNNGYEQVDFETTTADVYLINTCTVTNTGDKKSRQIIRRAIRRNPDAVIAVTGCYAQTSPAEIMAIEGVDLVIGTQDREKLMDYIGQIQADRAPVNAVRNIMKTRDFEEMDVPDFAERTRAFLKIQEGCNNFCTFCIIPWSRGLSRSRDPQSVLNQARQLVESGYKEIVLTGIHTGGYGDDLDHYGLSDLLWDLDKIEGLERIRISSIEASQIDDKMIDVLNRSSKMCRHLHIPLQAGDNAVLARMRRKYTTEEFAEKVRLLHRAMPGVAITTDVIVGFPGETDEMFENGFRFMEELGFAEMHVFPYSKRTGTPAARMEEQVDDEVKNERVHKLIDLSEKMQLAYGSKFVGEVTDVIPERDYKGAPGSGRLMGYSDNYLQVVFEGTESLIGQLCRVKITQAGVNECYGQLVRVLDAGASAARDADADGASDYPKAMQA</sequence>
<keyword evidence="9" id="KW-0411">Iron-sulfur</keyword>
<dbReference type="NCBIfam" id="TIGR00089">
    <property type="entry name" value="MiaB/RimO family radical SAM methylthiotransferase"/>
    <property type="match status" value="1"/>
</dbReference>
<dbReference type="InterPro" id="IPR034557">
    <property type="entry name" value="ThrcA_tRNA_MEthiotransferase"/>
</dbReference>
<dbReference type="EMBL" id="JBHLVF010000041">
    <property type="protein sequence ID" value="MFC0395477.1"/>
    <property type="molecule type" value="Genomic_DNA"/>
</dbReference>
<evidence type="ECO:0000259" key="14">
    <source>
        <dbReference type="PROSITE" id="PS51918"/>
    </source>
</evidence>
<dbReference type="SUPFAM" id="SSF102114">
    <property type="entry name" value="Radical SAM enzymes"/>
    <property type="match status" value="1"/>
</dbReference>
<proteinExistence type="predicted"/>
<gene>
    <name evidence="15" type="primary">mtaB</name>
    <name evidence="15" type="ORF">ACFFJ8_29430</name>
</gene>
<evidence type="ECO:0000256" key="3">
    <source>
        <dbReference type="ARBA" id="ARBA00013273"/>
    </source>
</evidence>
<accession>A0ABV6JIE1</accession>
<dbReference type="SFLD" id="SFLDF00295">
    <property type="entry name" value="threonylcarbamoyladenosine_tRN"/>
    <property type="match status" value="1"/>
</dbReference>
<evidence type="ECO:0000313" key="15">
    <source>
        <dbReference type="EMBL" id="MFC0395477.1"/>
    </source>
</evidence>
<reference evidence="15 16" key="1">
    <citation type="submission" date="2024-09" db="EMBL/GenBank/DDBJ databases">
        <authorList>
            <person name="Sun Q."/>
            <person name="Mori K."/>
        </authorList>
    </citation>
    <scope>NUCLEOTIDE SEQUENCE [LARGE SCALE GENOMIC DNA]</scope>
    <source>
        <strain evidence="15 16">CCM 4839</strain>
    </source>
</reference>
<dbReference type="InterPro" id="IPR006467">
    <property type="entry name" value="MiaB-like_bact"/>
</dbReference>
<dbReference type="EC" id="2.8.4.5" evidence="3"/>
<keyword evidence="6" id="KW-0949">S-adenosyl-L-methionine</keyword>
<keyword evidence="5" id="KW-0808">Transferase</keyword>
<dbReference type="SMART" id="SM00729">
    <property type="entry name" value="Elp3"/>
    <property type="match status" value="1"/>
</dbReference>
<dbReference type="Proteomes" id="UP001589818">
    <property type="component" value="Unassembled WGS sequence"/>
</dbReference>
<dbReference type="Gene3D" id="3.40.50.12160">
    <property type="entry name" value="Methylthiotransferase, N-terminal domain"/>
    <property type="match status" value="1"/>
</dbReference>
<dbReference type="InterPro" id="IPR013848">
    <property type="entry name" value="Methylthiotransferase_N"/>
</dbReference>
<dbReference type="InterPro" id="IPR002792">
    <property type="entry name" value="TRAM_dom"/>
</dbReference>
<keyword evidence="4" id="KW-0004">4Fe-4S</keyword>
<evidence type="ECO:0000259" key="12">
    <source>
        <dbReference type="PROSITE" id="PS50926"/>
    </source>
</evidence>
<evidence type="ECO:0000256" key="2">
    <source>
        <dbReference type="ARBA" id="ARBA00002399"/>
    </source>
</evidence>
<feature type="domain" description="Radical SAM core" evidence="14">
    <location>
        <begin position="140"/>
        <end position="369"/>
    </location>
</feature>
<dbReference type="InterPro" id="IPR006638">
    <property type="entry name" value="Elp3/MiaA/NifB-like_rSAM"/>
</dbReference>